<sequence>MEDLNSKRAAKDMLLTGEMRIRTCEMQVERSCYCLAPTFSGLAPDKCRSNS</sequence>
<feature type="non-terminal residue" evidence="1">
    <location>
        <position position="51"/>
    </location>
</feature>
<gene>
    <name evidence="1" type="ORF">HAX54_032526</name>
</gene>
<protein>
    <submittedName>
        <fullName evidence="1">Uncharacterized protein</fullName>
    </submittedName>
</protein>
<dbReference type="Proteomes" id="UP000823775">
    <property type="component" value="Unassembled WGS sequence"/>
</dbReference>
<name>A0ABS8VEG9_DATST</name>
<reference evidence="1 2" key="1">
    <citation type="journal article" date="2021" name="BMC Genomics">
        <title>Datura genome reveals duplications of psychoactive alkaloid biosynthetic genes and high mutation rate following tissue culture.</title>
        <authorList>
            <person name="Rajewski A."/>
            <person name="Carter-House D."/>
            <person name="Stajich J."/>
            <person name="Litt A."/>
        </authorList>
    </citation>
    <scope>NUCLEOTIDE SEQUENCE [LARGE SCALE GENOMIC DNA]</scope>
    <source>
        <strain evidence="1">AR-01</strain>
    </source>
</reference>
<dbReference type="EMBL" id="JACEIK010004126">
    <property type="protein sequence ID" value="MCD9644340.1"/>
    <property type="molecule type" value="Genomic_DNA"/>
</dbReference>
<organism evidence="1 2">
    <name type="scientific">Datura stramonium</name>
    <name type="common">Jimsonweed</name>
    <name type="synonym">Common thornapple</name>
    <dbReference type="NCBI Taxonomy" id="4076"/>
    <lineage>
        <taxon>Eukaryota</taxon>
        <taxon>Viridiplantae</taxon>
        <taxon>Streptophyta</taxon>
        <taxon>Embryophyta</taxon>
        <taxon>Tracheophyta</taxon>
        <taxon>Spermatophyta</taxon>
        <taxon>Magnoliopsida</taxon>
        <taxon>eudicotyledons</taxon>
        <taxon>Gunneridae</taxon>
        <taxon>Pentapetalae</taxon>
        <taxon>asterids</taxon>
        <taxon>lamiids</taxon>
        <taxon>Solanales</taxon>
        <taxon>Solanaceae</taxon>
        <taxon>Solanoideae</taxon>
        <taxon>Datureae</taxon>
        <taxon>Datura</taxon>
    </lineage>
</organism>
<keyword evidence="2" id="KW-1185">Reference proteome</keyword>
<evidence type="ECO:0000313" key="2">
    <source>
        <dbReference type="Proteomes" id="UP000823775"/>
    </source>
</evidence>
<comment type="caution">
    <text evidence="1">The sequence shown here is derived from an EMBL/GenBank/DDBJ whole genome shotgun (WGS) entry which is preliminary data.</text>
</comment>
<proteinExistence type="predicted"/>
<accession>A0ABS8VEG9</accession>
<evidence type="ECO:0000313" key="1">
    <source>
        <dbReference type="EMBL" id="MCD9644340.1"/>
    </source>
</evidence>